<dbReference type="EMBL" id="MJEQ01000410">
    <property type="protein sequence ID" value="OIT36632.1"/>
    <property type="molecule type" value="Genomic_DNA"/>
</dbReference>
<dbReference type="PROSITE" id="PS50404">
    <property type="entry name" value="GST_NTER"/>
    <property type="match status" value="1"/>
</dbReference>
<dbReference type="SFLD" id="SFLDS00019">
    <property type="entry name" value="Glutathione_Transferase_(cytos"/>
    <property type="match status" value="1"/>
</dbReference>
<comment type="caution">
    <text evidence="6">The sequence shown here is derived from an EMBL/GenBank/DDBJ whole genome shotgun (WGS) entry which is preliminary data.</text>
</comment>
<dbReference type="GO" id="GO:0009734">
    <property type="term" value="P:auxin-activated signaling pathway"/>
    <property type="evidence" value="ECO:0007669"/>
    <property type="project" value="UniProtKB-KW"/>
</dbReference>
<dbReference type="Proteomes" id="UP000187609">
    <property type="component" value="Unassembled WGS sequence"/>
</dbReference>
<keyword evidence="2" id="KW-0808">Transferase</keyword>
<evidence type="ECO:0000256" key="4">
    <source>
        <dbReference type="ARBA" id="ARBA00047960"/>
    </source>
</evidence>
<dbReference type="SMR" id="A0A314L525"/>
<feature type="domain" description="GST N-terminal" evidence="5">
    <location>
        <begin position="3"/>
        <end position="82"/>
    </location>
</feature>
<proteinExistence type="predicted"/>
<reference evidence="6" key="1">
    <citation type="submission" date="2016-11" db="EMBL/GenBank/DDBJ databases">
        <title>The genome of Nicotiana attenuata.</title>
        <authorList>
            <person name="Xu S."/>
            <person name="Brockmoeller T."/>
            <person name="Gaquerel E."/>
            <person name="Navarro A."/>
            <person name="Kuhl H."/>
            <person name="Gase K."/>
            <person name="Ling Z."/>
            <person name="Zhou W."/>
            <person name="Kreitzer C."/>
            <person name="Stanke M."/>
            <person name="Tang H."/>
            <person name="Lyons E."/>
            <person name="Pandey P."/>
            <person name="Pandey S.P."/>
            <person name="Timmermann B."/>
            <person name="Baldwin I.T."/>
        </authorList>
    </citation>
    <scope>NUCLEOTIDE SEQUENCE [LARGE SCALE GENOMIC DNA]</scope>
    <source>
        <strain evidence="6">UT</strain>
    </source>
</reference>
<dbReference type="Gene3D" id="3.40.30.10">
    <property type="entry name" value="Glutaredoxin"/>
    <property type="match status" value="1"/>
</dbReference>
<evidence type="ECO:0000256" key="1">
    <source>
        <dbReference type="ARBA" id="ARBA00012452"/>
    </source>
</evidence>
<protein>
    <recommendedName>
        <fullName evidence="1">glutathione transferase</fullName>
        <ecNumber evidence="1">2.5.1.18</ecNumber>
    </recommendedName>
</protein>
<accession>A0A314L525</accession>
<dbReference type="GO" id="GO:0004364">
    <property type="term" value="F:glutathione transferase activity"/>
    <property type="evidence" value="ECO:0007669"/>
    <property type="project" value="UniProtKB-EC"/>
</dbReference>
<comment type="catalytic activity">
    <reaction evidence="4">
        <text>RX + glutathione = an S-substituted glutathione + a halide anion + H(+)</text>
        <dbReference type="Rhea" id="RHEA:16437"/>
        <dbReference type="ChEBI" id="CHEBI:15378"/>
        <dbReference type="ChEBI" id="CHEBI:16042"/>
        <dbReference type="ChEBI" id="CHEBI:17792"/>
        <dbReference type="ChEBI" id="CHEBI:57925"/>
        <dbReference type="ChEBI" id="CHEBI:90779"/>
        <dbReference type="EC" id="2.5.1.18"/>
    </reaction>
</comment>
<dbReference type="InterPro" id="IPR004045">
    <property type="entry name" value="Glutathione_S-Trfase_N"/>
</dbReference>
<evidence type="ECO:0000259" key="5">
    <source>
        <dbReference type="PROSITE" id="PS50404"/>
    </source>
</evidence>
<dbReference type="InterPro" id="IPR036249">
    <property type="entry name" value="Thioredoxin-like_sf"/>
</dbReference>
<dbReference type="InterPro" id="IPR040079">
    <property type="entry name" value="Glutathione_S-Trfase"/>
</dbReference>
<dbReference type="FunFam" id="3.40.30.10:FF:000014">
    <property type="entry name" value="Tau class glutathione S-transferase"/>
    <property type="match status" value="1"/>
</dbReference>
<dbReference type="EC" id="2.5.1.18" evidence="1"/>
<sequence>MAEEVILLDYWPSPFGTRARITLAEKGISYTHKFEELPNKSPLLLKINPVHHKVPVLVHNGKPVCESDIIIQYIDEFWNQSFPLLPSEPHQRA</sequence>
<evidence type="ECO:0000256" key="2">
    <source>
        <dbReference type="ARBA" id="ARBA00022679"/>
    </source>
</evidence>
<evidence type="ECO:0000313" key="7">
    <source>
        <dbReference type="Proteomes" id="UP000187609"/>
    </source>
</evidence>
<keyword evidence="3" id="KW-0927">Auxin signaling pathway</keyword>
<organism evidence="6 7">
    <name type="scientific">Nicotiana attenuata</name>
    <name type="common">Coyote tobacco</name>
    <dbReference type="NCBI Taxonomy" id="49451"/>
    <lineage>
        <taxon>Eukaryota</taxon>
        <taxon>Viridiplantae</taxon>
        <taxon>Streptophyta</taxon>
        <taxon>Embryophyta</taxon>
        <taxon>Tracheophyta</taxon>
        <taxon>Spermatophyta</taxon>
        <taxon>Magnoliopsida</taxon>
        <taxon>eudicotyledons</taxon>
        <taxon>Gunneridae</taxon>
        <taxon>Pentapetalae</taxon>
        <taxon>asterids</taxon>
        <taxon>lamiids</taxon>
        <taxon>Solanales</taxon>
        <taxon>Solanaceae</taxon>
        <taxon>Nicotianoideae</taxon>
        <taxon>Nicotianeae</taxon>
        <taxon>Nicotiana</taxon>
    </lineage>
</organism>
<evidence type="ECO:0000256" key="3">
    <source>
        <dbReference type="ARBA" id="ARBA00023294"/>
    </source>
</evidence>
<gene>
    <name evidence="6" type="primary">GSTU22_1</name>
    <name evidence="6" type="ORF">A4A49_59097</name>
</gene>
<name>A0A314L525_NICAT</name>
<evidence type="ECO:0000313" key="6">
    <source>
        <dbReference type="EMBL" id="OIT36632.1"/>
    </source>
</evidence>
<feature type="non-terminal residue" evidence="6">
    <location>
        <position position="93"/>
    </location>
</feature>
<dbReference type="Gramene" id="OIT36632">
    <property type="protein sequence ID" value="OIT36632"/>
    <property type="gene ID" value="A4A49_59097"/>
</dbReference>
<dbReference type="SUPFAM" id="SSF52833">
    <property type="entry name" value="Thioredoxin-like"/>
    <property type="match status" value="1"/>
</dbReference>
<dbReference type="CDD" id="cd03058">
    <property type="entry name" value="GST_N_Tau"/>
    <property type="match status" value="1"/>
</dbReference>
<keyword evidence="7" id="KW-1185">Reference proteome</keyword>
<dbReference type="PANTHER" id="PTHR44548:SF2">
    <property type="entry name" value="GLUTATHIONE S-TRANSFERASE"/>
    <property type="match status" value="1"/>
</dbReference>
<dbReference type="AlphaFoldDB" id="A0A314L525"/>
<dbReference type="PANTHER" id="PTHR44548">
    <property type="entry name" value="GST N-TERMINAL DOMAIN-CONTAINING PROTEIN"/>
    <property type="match status" value="1"/>
</dbReference>
<dbReference type="Pfam" id="PF02798">
    <property type="entry name" value="GST_N"/>
    <property type="match status" value="1"/>
</dbReference>